<sequence length="253" mass="27897">MVKKQKIDVEVDPVVVTDDESDSDMDLEPRPGLKTPSPEQVMDVEVYTQQWREQTAWNAEEALKYYKETHQVTSASALPESSPPTPKMVVVNNDDGSSSSSSSSPVESSPPTPVAEELFFAETAMYSGDGLKLTVHSCIIIDPSGPVLPSIGCFYCSKSLKHPFYHPPEEQLVFGKRDCDKGIKYDDDWTDSDDEPAIDTGSWRSPFEVRQHSEIGIGFRIMKPQSSSKRNGEDRVRDSADQCAGDLGGVSTN</sequence>
<feature type="region of interest" description="Disordered" evidence="1">
    <location>
        <begin position="1"/>
        <end position="40"/>
    </location>
</feature>
<feature type="region of interest" description="Disordered" evidence="1">
    <location>
        <begin position="220"/>
        <end position="253"/>
    </location>
</feature>
<accession>A0AAV0GNR6</accession>
<evidence type="ECO:0000313" key="2">
    <source>
        <dbReference type="EMBL" id="CAI0374566.1"/>
    </source>
</evidence>
<evidence type="ECO:0000313" key="3">
    <source>
        <dbReference type="Proteomes" id="UP001154282"/>
    </source>
</evidence>
<evidence type="ECO:0000256" key="1">
    <source>
        <dbReference type="SAM" id="MobiDB-lite"/>
    </source>
</evidence>
<comment type="caution">
    <text evidence="2">The sequence shown here is derived from an EMBL/GenBank/DDBJ whole genome shotgun (WGS) entry which is preliminary data.</text>
</comment>
<dbReference type="Proteomes" id="UP001154282">
    <property type="component" value="Unassembled WGS sequence"/>
</dbReference>
<feature type="compositionally biased region" description="Basic and acidic residues" evidence="1">
    <location>
        <begin position="230"/>
        <end position="240"/>
    </location>
</feature>
<feature type="compositionally biased region" description="Acidic residues" evidence="1">
    <location>
        <begin position="17"/>
        <end position="26"/>
    </location>
</feature>
<feature type="region of interest" description="Disordered" evidence="1">
    <location>
        <begin position="73"/>
        <end position="113"/>
    </location>
</feature>
<reference evidence="2" key="1">
    <citation type="submission" date="2022-08" db="EMBL/GenBank/DDBJ databases">
        <authorList>
            <person name="Gutierrez-Valencia J."/>
        </authorList>
    </citation>
    <scope>NUCLEOTIDE SEQUENCE</scope>
</reference>
<dbReference type="EMBL" id="CAMGYJ010000002">
    <property type="protein sequence ID" value="CAI0374566.1"/>
    <property type="molecule type" value="Genomic_DNA"/>
</dbReference>
<dbReference type="AlphaFoldDB" id="A0AAV0GNR6"/>
<protein>
    <submittedName>
        <fullName evidence="2">Uncharacterized protein</fullName>
    </submittedName>
</protein>
<proteinExistence type="predicted"/>
<name>A0AAV0GNR6_9ROSI</name>
<keyword evidence="3" id="KW-1185">Reference proteome</keyword>
<organism evidence="2 3">
    <name type="scientific">Linum tenue</name>
    <dbReference type="NCBI Taxonomy" id="586396"/>
    <lineage>
        <taxon>Eukaryota</taxon>
        <taxon>Viridiplantae</taxon>
        <taxon>Streptophyta</taxon>
        <taxon>Embryophyta</taxon>
        <taxon>Tracheophyta</taxon>
        <taxon>Spermatophyta</taxon>
        <taxon>Magnoliopsida</taxon>
        <taxon>eudicotyledons</taxon>
        <taxon>Gunneridae</taxon>
        <taxon>Pentapetalae</taxon>
        <taxon>rosids</taxon>
        <taxon>fabids</taxon>
        <taxon>Malpighiales</taxon>
        <taxon>Linaceae</taxon>
        <taxon>Linum</taxon>
    </lineage>
</organism>
<feature type="compositionally biased region" description="Low complexity" evidence="1">
    <location>
        <begin position="97"/>
        <end position="107"/>
    </location>
</feature>
<gene>
    <name evidence="2" type="ORF">LITE_LOCUS255</name>
</gene>